<dbReference type="PANTHER" id="PTHR33608:SF6">
    <property type="entry name" value="BLL2464 PROTEIN"/>
    <property type="match status" value="1"/>
</dbReference>
<reference evidence="2" key="1">
    <citation type="submission" date="2013-08" db="EMBL/GenBank/DDBJ databases">
        <authorList>
            <person name="Mendez C."/>
            <person name="Richter M."/>
            <person name="Ferrer M."/>
            <person name="Sanchez J."/>
        </authorList>
    </citation>
    <scope>NUCLEOTIDE SEQUENCE</scope>
</reference>
<organism evidence="2">
    <name type="scientific">mine drainage metagenome</name>
    <dbReference type="NCBI Taxonomy" id="410659"/>
    <lineage>
        <taxon>unclassified sequences</taxon>
        <taxon>metagenomes</taxon>
        <taxon>ecological metagenomes</taxon>
    </lineage>
</organism>
<evidence type="ECO:0000313" key="2">
    <source>
        <dbReference type="EMBL" id="EQD76646.1"/>
    </source>
</evidence>
<proteinExistence type="predicted"/>
<dbReference type="EMBL" id="AUZX01002424">
    <property type="protein sequence ID" value="EQD76646.1"/>
    <property type="molecule type" value="Genomic_DNA"/>
</dbReference>
<feature type="non-terminal residue" evidence="2">
    <location>
        <position position="1"/>
    </location>
</feature>
<reference evidence="2" key="2">
    <citation type="journal article" date="2014" name="ISME J.">
        <title>Microbial stratification in low pH oxic and suboxic macroscopic growths along an acid mine drainage.</title>
        <authorList>
            <person name="Mendez-Garcia C."/>
            <person name="Mesa V."/>
            <person name="Sprenger R.R."/>
            <person name="Richter M."/>
            <person name="Diez M.S."/>
            <person name="Solano J."/>
            <person name="Bargiela R."/>
            <person name="Golyshina O.V."/>
            <person name="Manteca A."/>
            <person name="Ramos J.L."/>
            <person name="Gallego J.R."/>
            <person name="Llorente I."/>
            <person name="Martins Dos Santos V.A."/>
            <person name="Jensen O.N."/>
            <person name="Pelaez A.I."/>
            <person name="Sanchez J."/>
            <person name="Ferrer M."/>
        </authorList>
    </citation>
    <scope>NUCLEOTIDE SEQUENCE</scope>
</reference>
<dbReference type="AlphaFoldDB" id="T1BUK8"/>
<sequence>DTLSDVFSLYGDYSGFVSIKPGETIEKHYKIAPNSIGKYKVGPIKIFSEDPMRLSYIQMVSEKIDEVKVGPSSSDTFTQRSERMSNFIFTTGIHRAARAGQGYNFFGVRQYNESDDFRHVAWTKYGILNGDDLYVKEWEEERQIDVLFLIDYSIGTNIGNENRRLYDTFLTSVINASYIIFKNHDGVGYLLHSSVHNIFIPPVKSSKVVNALERAVSEIRPEGTFSLLGATESIRKNLKKMQ</sequence>
<dbReference type="PANTHER" id="PTHR33608">
    <property type="entry name" value="BLL2464 PROTEIN"/>
    <property type="match status" value="1"/>
</dbReference>
<feature type="domain" description="DUF58" evidence="1">
    <location>
        <begin position="108"/>
        <end position="239"/>
    </location>
</feature>
<dbReference type="InterPro" id="IPR002881">
    <property type="entry name" value="DUF58"/>
</dbReference>
<comment type="caution">
    <text evidence="2">The sequence shown here is derived from an EMBL/GenBank/DDBJ whole genome shotgun (WGS) entry which is preliminary data.</text>
</comment>
<evidence type="ECO:0000259" key="1">
    <source>
        <dbReference type="Pfam" id="PF01882"/>
    </source>
</evidence>
<gene>
    <name evidence="2" type="ORF">B1A_03294</name>
</gene>
<dbReference type="Pfam" id="PF01882">
    <property type="entry name" value="DUF58"/>
    <property type="match status" value="1"/>
</dbReference>
<accession>T1BUK8</accession>
<name>T1BUK8_9ZZZZ</name>
<protein>
    <submittedName>
        <fullName evidence="2">Protein containing DUF58</fullName>
    </submittedName>
</protein>